<organism evidence="7 8">
    <name type="scientific">Aeromicrobium ginsengisoli</name>
    <dbReference type="NCBI Taxonomy" id="363867"/>
    <lineage>
        <taxon>Bacteria</taxon>
        <taxon>Bacillati</taxon>
        <taxon>Actinomycetota</taxon>
        <taxon>Actinomycetes</taxon>
        <taxon>Propionibacteriales</taxon>
        <taxon>Nocardioidaceae</taxon>
        <taxon>Aeromicrobium</taxon>
    </lineage>
</organism>
<accession>A0A5M4FFS1</accession>
<evidence type="ECO:0000313" key="7">
    <source>
        <dbReference type="EMBL" id="KAA1397673.1"/>
    </source>
</evidence>
<evidence type="ECO:0000256" key="3">
    <source>
        <dbReference type="ARBA" id="ARBA00022989"/>
    </source>
</evidence>
<reference evidence="7" key="1">
    <citation type="submission" date="2019-09" db="EMBL/GenBank/DDBJ databases">
        <authorList>
            <person name="Li J."/>
        </authorList>
    </citation>
    <scope>NUCLEOTIDE SEQUENCE [LARGE SCALE GENOMIC DNA]</scope>
    <source>
        <strain evidence="7">JCM 14732</strain>
    </source>
</reference>
<feature type="transmembrane region" description="Helical" evidence="5">
    <location>
        <begin position="175"/>
        <end position="193"/>
    </location>
</feature>
<name>A0A5M4FFS1_9ACTN</name>
<keyword evidence="4 5" id="KW-0472">Membrane</keyword>
<dbReference type="Proteomes" id="UP000380867">
    <property type="component" value="Unassembled WGS sequence"/>
</dbReference>
<evidence type="ECO:0000313" key="8">
    <source>
        <dbReference type="Proteomes" id="UP000380867"/>
    </source>
</evidence>
<dbReference type="InterPro" id="IPR052185">
    <property type="entry name" value="IPC_Synthase-Related"/>
</dbReference>
<dbReference type="OrthoDB" id="5241565at2"/>
<protein>
    <submittedName>
        <fullName evidence="7">Inositol phosphorylceramide synthase</fullName>
    </submittedName>
</protein>
<dbReference type="PANTHER" id="PTHR31310:SF7">
    <property type="entry name" value="PA-PHOSPHATASE RELATED-FAMILY PROTEIN DDB_G0268928"/>
    <property type="match status" value="1"/>
</dbReference>
<feature type="domain" description="Inositolphosphotransferase Aur1/Ipt1" evidence="6">
    <location>
        <begin position="52"/>
        <end position="198"/>
    </location>
</feature>
<dbReference type="AlphaFoldDB" id="A0A5M4FFS1"/>
<comment type="subcellular location">
    <subcellularLocation>
        <location evidence="1">Membrane</location>
        <topology evidence="1">Multi-pass membrane protein</topology>
    </subcellularLocation>
</comment>
<gene>
    <name evidence="7" type="ORF">ESP70_009975</name>
</gene>
<dbReference type="GO" id="GO:0016020">
    <property type="term" value="C:membrane"/>
    <property type="evidence" value="ECO:0007669"/>
    <property type="project" value="UniProtKB-SubCell"/>
</dbReference>
<keyword evidence="8" id="KW-1185">Reference proteome</keyword>
<feature type="transmembrane region" description="Helical" evidence="5">
    <location>
        <begin position="21"/>
        <end position="39"/>
    </location>
</feature>
<evidence type="ECO:0000256" key="5">
    <source>
        <dbReference type="SAM" id="Phobius"/>
    </source>
</evidence>
<evidence type="ECO:0000256" key="4">
    <source>
        <dbReference type="ARBA" id="ARBA00023136"/>
    </source>
</evidence>
<dbReference type="CDD" id="cd03386">
    <property type="entry name" value="PAP2_Aur1_like"/>
    <property type="match status" value="1"/>
</dbReference>
<keyword evidence="3 5" id="KW-1133">Transmembrane helix</keyword>
<evidence type="ECO:0000256" key="2">
    <source>
        <dbReference type="ARBA" id="ARBA00022692"/>
    </source>
</evidence>
<dbReference type="PANTHER" id="PTHR31310">
    <property type="match status" value="1"/>
</dbReference>
<comment type="caution">
    <text evidence="7">The sequence shown here is derived from an EMBL/GenBank/DDBJ whole genome shotgun (WGS) entry which is preliminary data.</text>
</comment>
<sequence length="201" mass="22426">MSAVDLTGTRRGKRAADAAGQIALIVGLWLLYLLCRHLFEGSEQVARAHADDVWSLERTLRLPSEATLQGWVLHSDAAIQVINGIYRYVHFPAMFVTLALLYVRRRDVYRWFRNVLVLTTGLALVGHIAYPLSPPRLEPGFGMVDTGLEFGQSTYAGKPGTGFTNQLAAMPSMHVAWAALIAFTTILCLRTPWRWLARCMP</sequence>
<keyword evidence="2 5" id="KW-0812">Transmembrane</keyword>
<dbReference type="EMBL" id="SDPQ02000002">
    <property type="protein sequence ID" value="KAA1397673.1"/>
    <property type="molecule type" value="Genomic_DNA"/>
</dbReference>
<feature type="transmembrane region" description="Helical" evidence="5">
    <location>
        <begin position="115"/>
        <end position="133"/>
    </location>
</feature>
<evidence type="ECO:0000259" key="6">
    <source>
        <dbReference type="Pfam" id="PF14378"/>
    </source>
</evidence>
<evidence type="ECO:0000256" key="1">
    <source>
        <dbReference type="ARBA" id="ARBA00004141"/>
    </source>
</evidence>
<dbReference type="InterPro" id="IPR026841">
    <property type="entry name" value="Aur1/Ipt1"/>
</dbReference>
<proteinExistence type="predicted"/>
<dbReference type="Pfam" id="PF14378">
    <property type="entry name" value="PAP2_3"/>
    <property type="match status" value="1"/>
</dbReference>